<feature type="compositionally biased region" description="Polar residues" evidence="1">
    <location>
        <begin position="1"/>
        <end position="30"/>
    </location>
</feature>
<dbReference type="PANTHER" id="PTHR33923">
    <property type="entry name" value="CALMODULIN-BINDING PROTEIN-RELATED"/>
    <property type="match status" value="1"/>
</dbReference>
<gene>
    <name evidence="3" type="ORF">GH714_036149</name>
</gene>
<dbReference type="GO" id="GO:0005516">
    <property type="term" value="F:calmodulin binding"/>
    <property type="evidence" value="ECO:0007669"/>
    <property type="project" value="InterPro"/>
</dbReference>
<dbReference type="InterPro" id="IPR012417">
    <property type="entry name" value="CaM-bd_dom_pln"/>
</dbReference>
<evidence type="ECO:0000256" key="1">
    <source>
        <dbReference type="SAM" id="MobiDB-lite"/>
    </source>
</evidence>
<sequence>MIKTKSVTPAQQKRAFQSRSELNEPSSEFGSSYTESIISTSEFTSTGLKENFGALNPDNRDHNYIVKDDDHDSINYCLVELGEANLRDKPPQKVHDSDFGFNGETVVSNCQINATGEQSDEPKCQIPKNLGGLIADYKANSSVSVAELPEESPKATEGEFTPHEESKFCSADAAQEKQKNIILRYFKYKHMVSGGATLLDEGPDKEEQADDANKSYGMNKDCSHQGFSRDIDMENHNEGSQKIELHQIEDIKMVEEAIDKIPLPDIQDESPDDHSVASNEPQFLHLNPEKEGEKVHLRHQDMEDRKNPDEWMPDYALQQVVAKLTPAQKRKVQLLVEASETVIPTIERYGDEKVYLMLISNGSIASLKVSAKFIMSFGD</sequence>
<proteinExistence type="predicted"/>
<name>A0A6A6M8A1_HEVBR</name>
<feature type="compositionally biased region" description="Basic and acidic residues" evidence="1">
    <location>
        <begin position="151"/>
        <end position="167"/>
    </location>
</feature>
<evidence type="ECO:0000259" key="2">
    <source>
        <dbReference type="SMART" id="SM01054"/>
    </source>
</evidence>
<feature type="compositionally biased region" description="Acidic residues" evidence="1">
    <location>
        <begin position="201"/>
        <end position="210"/>
    </location>
</feature>
<feature type="region of interest" description="Disordered" evidence="1">
    <location>
        <begin position="1"/>
        <end position="33"/>
    </location>
</feature>
<dbReference type="InterPro" id="IPR044681">
    <property type="entry name" value="PICBP-like"/>
</dbReference>
<dbReference type="AlphaFoldDB" id="A0A6A6M8A1"/>
<comment type="caution">
    <text evidence="3">The sequence shown here is derived from an EMBL/GenBank/DDBJ whole genome shotgun (WGS) entry which is preliminary data.</text>
</comment>
<protein>
    <recommendedName>
        <fullName evidence="2">Calmodulin-binding domain-containing protein</fullName>
    </recommendedName>
</protein>
<feature type="region of interest" description="Disordered" evidence="1">
    <location>
        <begin position="265"/>
        <end position="293"/>
    </location>
</feature>
<feature type="region of interest" description="Disordered" evidence="1">
    <location>
        <begin position="149"/>
        <end position="170"/>
    </location>
</feature>
<organism evidence="3 4">
    <name type="scientific">Hevea brasiliensis</name>
    <name type="common">Para rubber tree</name>
    <name type="synonym">Siphonia brasiliensis</name>
    <dbReference type="NCBI Taxonomy" id="3981"/>
    <lineage>
        <taxon>Eukaryota</taxon>
        <taxon>Viridiplantae</taxon>
        <taxon>Streptophyta</taxon>
        <taxon>Embryophyta</taxon>
        <taxon>Tracheophyta</taxon>
        <taxon>Spermatophyta</taxon>
        <taxon>Magnoliopsida</taxon>
        <taxon>eudicotyledons</taxon>
        <taxon>Gunneridae</taxon>
        <taxon>Pentapetalae</taxon>
        <taxon>rosids</taxon>
        <taxon>fabids</taxon>
        <taxon>Malpighiales</taxon>
        <taxon>Euphorbiaceae</taxon>
        <taxon>Crotonoideae</taxon>
        <taxon>Micrandreae</taxon>
        <taxon>Hevea</taxon>
    </lineage>
</organism>
<dbReference type="EMBL" id="JAAGAX010000008">
    <property type="protein sequence ID" value="KAF2308169.1"/>
    <property type="molecule type" value="Genomic_DNA"/>
</dbReference>
<dbReference type="SMART" id="SM01054">
    <property type="entry name" value="CaM_binding"/>
    <property type="match status" value="1"/>
</dbReference>
<evidence type="ECO:0000313" key="3">
    <source>
        <dbReference type="EMBL" id="KAF2308169.1"/>
    </source>
</evidence>
<accession>A0A6A6M8A1</accession>
<evidence type="ECO:0000313" key="4">
    <source>
        <dbReference type="Proteomes" id="UP000467840"/>
    </source>
</evidence>
<feature type="domain" description="Calmodulin-binding" evidence="2">
    <location>
        <begin position="237"/>
        <end position="344"/>
    </location>
</feature>
<reference evidence="3 4" key="1">
    <citation type="journal article" date="2020" name="Mol. Plant">
        <title>The Chromosome-Based Rubber Tree Genome Provides New Insights into Spurge Genome Evolution and Rubber Biosynthesis.</title>
        <authorList>
            <person name="Liu J."/>
            <person name="Shi C."/>
            <person name="Shi C.C."/>
            <person name="Li W."/>
            <person name="Zhang Q.J."/>
            <person name="Zhang Y."/>
            <person name="Li K."/>
            <person name="Lu H.F."/>
            <person name="Shi C."/>
            <person name="Zhu S.T."/>
            <person name="Xiao Z.Y."/>
            <person name="Nan H."/>
            <person name="Yue Y."/>
            <person name="Zhu X.G."/>
            <person name="Wu Y."/>
            <person name="Hong X.N."/>
            <person name="Fan G.Y."/>
            <person name="Tong Y."/>
            <person name="Zhang D."/>
            <person name="Mao C.L."/>
            <person name="Liu Y.L."/>
            <person name="Hao S.J."/>
            <person name="Liu W.Q."/>
            <person name="Lv M.Q."/>
            <person name="Zhang H.B."/>
            <person name="Liu Y."/>
            <person name="Hu-Tang G.R."/>
            <person name="Wang J.P."/>
            <person name="Wang J.H."/>
            <person name="Sun Y.H."/>
            <person name="Ni S.B."/>
            <person name="Chen W.B."/>
            <person name="Zhang X.C."/>
            <person name="Jiao Y.N."/>
            <person name="Eichler E.E."/>
            <person name="Li G.H."/>
            <person name="Liu X."/>
            <person name="Gao L.Z."/>
        </authorList>
    </citation>
    <scope>NUCLEOTIDE SEQUENCE [LARGE SCALE GENOMIC DNA]</scope>
    <source>
        <strain evidence="4">cv. GT1</strain>
        <tissue evidence="3">Leaf</tissue>
    </source>
</reference>
<keyword evidence="4" id="KW-1185">Reference proteome</keyword>
<dbReference type="Pfam" id="PF07839">
    <property type="entry name" value="CaM_binding"/>
    <property type="match status" value="1"/>
</dbReference>
<dbReference type="PANTHER" id="PTHR33923:SF3">
    <property type="entry name" value="CALMODULIN BINDING PROTEIN PICBP"/>
    <property type="match status" value="1"/>
</dbReference>
<feature type="region of interest" description="Disordered" evidence="1">
    <location>
        <begin position="199"/>
        <end position="219"/>
    </location>
</feature>
<dbReference type="Proteomes" id="UP000467840">
    <property type="component" value="Chromosome 9"/>
</dbReference>